<evidence type="ECO:0000313" key="1">
    <source>
        <dbReference type="EMBL" id="VVO80130.1"/>
    </source>
</evidence>
<protein>
    <recommendedName>
        <fullName evidence="3">Phage tail protein</fullName>
    </recommendedName>
</protein>
<gene>
    <name evidence="1" type="ORF">PS870_01750</name>
</gene>
<dbReference type="Proteomes" id="UP000349468">
    <property type="component" value="Unassembled WGS sequence"/>
</dbReference>
<evidence type="ECO:0000313" key="2">
    <source>
        <dbReference type="Proteomes" id="UP000349468"/>
    </source>
</evidence>
<organism evidence="1 2">
    <name type="scientific">Pseudomonas fluorescens</name>
    <dbReference type="NCBI Taxonomy" id="294"/>
    <lineage>
        <taxon>Bacteria</taxon>
        <taxon>Pseudomonadati</taxon>
        <taxon>Pseudomonadota</taxon>
        <taxon>Gammaproteobacteria</taxon>
        <taxon>Pseudomonadales</taxon>
        <taxon>Pseudomonadaceae</taxon>
        <taxon>Pseudomonas</taxon>
    </lineage>
</organism>
<dbReference type="EMBL" id="CABVIK010000005">
    <property type="protein sequence ID" value="VVO80130.1"/>
    <property type="molecule type" value="Genomic_DNA"/>
</dbReference>
<name>A0A5E7IVN5_PSEFL</name>
<reference evidence="1 2" key="1">
    <citation type="submission" date="2019-09" db="EMBL/GenBank/DDBJ databases">
        <authorList>
            <person name="Chandra G."/>
            <person name="Truman W A."/>
        </authorList>
    </citation>
    <scope>NUCLEOTIDE SEQUENCE [LARGE SCALE GENOMIC DNA]</scope>
    <source>
        <strain evidence="1">PS870</strain>
    </source>
</reference>
<proteinExistence type="predicted"/>
<sequence>MIIKLAPQRRDESFEVTRSGDVLVVRGVSFDFSPIKEGDTLPRSAIKSEWFAGDVDRIGGELVLTLLFPNPWNYSQEQAFPIPLVNVPNGLVRFPQPLSTDLPTESVDPLPTPEPGSGLIDWSLLVTAEMKAAALAAAQLAEAKSELASKNLKAVTQIARLQDRIDTLGYGIGAGEATDEDEAEQVTLLVILKAWKAYKFALGKVTVQPTWYAAPVWPTEPVVPVIVADPEARSADLM</sequence>
<accession>A0A5E7IVN5</accession>
<dbReference type="AlphaFoldDB" id="A0A5E7IVN5"/>
<evidence type="ECO:0008006" key="3">
    <source>
        <dbReference type="Google" id="ProtNLM"/>
    </source>
</evidence>